<dbReference type="EMBL" id="UGQL01000002">
    <property type="protein sequence ID" value="STZ70103.1"/>
    <property type="molecule type" value="Genomic_DNA"/>
</dbReference>
<dbReference type="Proteomes" id="UP000255024">
    <property type="component" value="Unassembled WGS sequence"/>
</dbReference>
<dbReference type="GO" id="GO:0019678">
    <property type="term" value="P:propionate metabolic process, methylmalonyl pathway"/>
    <property type="evidence" value="ECO:0007669"/>
    <property type="project" value="TreeGrafter"/>
</dbReference>
<organism evidence="2 3">
    <name type="scientific">Myroides odoratus</name>
    <name type="common">Flavobacterium odoratum</name>
    <dbReference type="NCBI Taxonomy" id="256"/>
    <lineage>
        <taxon>Bacteria</taxon>
        <taxon>Pseudomonadati</taxon>
        <taxon>Bacteroidota</taxon>
        <taxon>Flavobacteriia</taxon>
        <taxon>Flavobacteriales</taxon>
        <taxon>Flavobacteriaceae</taxon>
        <taxon>Myroides</taxon>
    </lineage>
</organism>
<dbReference type="InterPro" id="IPR006099">
    <property type="entry name" value="MeMalonylCoA_mutase_a/b_cat"/>
</dbReference>
<dbReference type="SUPFAM" id="SSF51703">
    <property type="entry name" value="Cobalamin (vitamin B12)-dependent enzymes"/>
    <property type="match status" value="1"/>
</dbReference>
<evidence type="ECO:0000313" key="3">
    <source>
        <dbReference type="Proteomes" id="UP000255024"/>
    </source>
</evidence>
<accession>A0A378U7D3</accession>
<gene>
    <name evidence="2" type="primary">mutB</name>
    <name evidence="2" type="ORF">NCTC11179_03633</name>
</gene>
<proteinExistence type="predicted"/>
<dbReference type="Gene3D" id="3.20.20.240">
    <property type="entry name" value="Methylmalonyl-CoA mutase"/>
    <property type="match status" value="1"/>
</dbReference>
<sequence length="471" mass="52028">MKRKDLQHLKIDSTLFETKSASPVPIAIEDLANQQTDGEDDFHYAAGFAPYVRGISPTMYVQQPWQSNQVPQSSTLEKCNQVYHNQIQQGQKEIMLVSNPSQQQNTIHSIEEMKVLLDQLPLHEIAVSLYTDESILPLLACYLAAAEELGFDGKSLSGHVHYDLVLPVFTSNGLYTLETAHQLVADISGYMHQHHPAFNALSLSNKAFQLLKLTADQELAYSLAHGVDQIKAIATPAISVDYLATHLSYAWSADTHHFTTLAKMRAARGLWAKLLKSLNVKNEQALALSIRTQTLPIPLDSNEAMEALGPTTVEATAAIFGGTQALHLQLPPTLSTGLTAGQMQRFLMEEIKSCKTVDPWAGSYYVEKLTQDIAKKTWDTLQEIENKGGIQSILTQLIQTQLAKQPAVEPKPSDEIVAVDQIPFRQTKEVEKALANLTESIQIPNENVLALAIKAVKARATLSEIHQALLR</sequence>
<protein>
    <submittedName>
        <fullName evidence="2">Methylmalonyl-CoA mutase large subunit</fullName>
        <ecNumber evidence="2">5.4.99.2</ecNumber>
    </submittedName>
</protein>
<dbReference type="RefSeq" id="WP_115092667.1">
    <property type="nucleotide sequence ID" value="NZ_CP068107.1"/>
</dbReference>
<dbReference type="PANTHER" id="PTHR48101">
    <property type="entry name" value="METHYLMALONYL-COA MUTASE, MITOCHONDRIAL-RELATED"/>
    <property type="match status" value="1"/>
</dbReference>
<dbReference type="Pfam" id="PF01642">
    <property type="entry name" value="MM_CoA_mutase"/>
    <property type="match status" value="1"/>
</dbReference>
<dbReference type="GO" id="GO:0005737">
    <property type="term" value="C:cytoplasm"/>
    <property type="evidence" value="ECO:0007669"/>
    <property type="project" value="TreeGrafter"/>
</dbReference>
<dbReference type="InterPro" id="IPR016176">
    <property type="entry name" value="Cbl-dep_enz_cat"/>
</dbReference>
<keyword evidence="3" id="KW-1185">Reference proteome</keyword>
<name>A0A378U7D3_MYROD</name>
<evidence type="ECO:0000313" key="2">
    <source>
        <dbReference type="EMBL" id="STZ70103.1"/>
    </source>
</evidence>
<dbReference type="PANTHER" id="PTHR48101:SF4">
    <property type="entry name" value="METHYLMALONYL-COA MUTASE, MITOCHONDRIAL"/>
    <property type="match status" value="1"/>
</dbReference>
<feature type="domain" description="Methylmalonyl-CoA mutase alpha/beta chain catalytic" evidence="1">
    <location>
        <begin position="40"/>
        <end position="404"/>
    </location>
</feature>
<dbReference type="GO" id="GO:0031419">
    <property type="term" value="F:cobalamin binding"/>
    <property type="evidence" value="ECO:0007669"/>
    <property type="project" value="InterPro"/>
</dbReference>
<dbReference type="EC" id="5.4.99.2" evidence="2"/>
<dbReference type="GO" id="GO:0004494">
    <property type="term" value="F:methylmalonyl-CoA mutase activity"/>
    <property type="evidence" value="ECO:0007669"/>
    <property type="project" value="UniProtKB-EC"/>
</dbReference>
<evidence type="ECO:0000259" key="1">
    <source>
        <dbReference type="Pfam" id="PF01642"/>
    </source>
</evidence>
<reference evidence="2 3" key="1">
    <citation type="submission" date="2018-06" db="EMBL/GenBank/DDBJ databases">
        <authorList>
            <consortium name="Pathogen Informatics"/>
            <person name="Doyle S."/>
        </authorList>
    </citation>
    <scope>NUCLEOTIDE SEQUENCE [LARGE SCALE GENOMIC DNA]</scope>
    <source>
        <strain evidence="2 3">NCTC11179</strain>
    </source>
</reference>
<keyword evidence="2" id="KW-0413">Isomerase</keyword>
<dbReference type="AlphaFoldDB" id="A0A378U7D3"/>